<gene>
    <name evidence="2" type="ORF">SDRG_14195</name>
</gene>
<protein>
    <recommendedName>
        <fullName evidence="4">EF-hand domain-containing protein</fullName>
    </recommendedName>
</protein>
<dbReference type="RefSeq" id="XP_008618528.1">
    <property type="nucleotide sequence ID" value="XM_008620306.1"/>
</dbReference>
<organism evidence="2 3">
    <name type="scientific">Saprolegnia diclina (strain VS20)</name>
    <dbReference type="NCBI Taxonomy" id="1156394"/>
    <lineage>
        <taxon>Eukaryota</taxon>
        <taxon>Sar</taxon>
        <taxon>Stramenopiles</taxon>
        <taxon>Oomycota</taxon>
        <taxon>Saprolegniomycetes</taxon>
        <taxon>Saprolegniales</taxon>
        <taxon>Saprolegniaceae</taxon>
        <taxon>Saprolegnia</taxon>
    </lineage>
</organism>
<dbReference type="InParanoid" id="T0R7N9"/>
<evidence type="ECO:0000313" key="2">
    <source>
        <dbReference type="EMBL" id="EQC28103.1"/>
    </source>
</evidence>
<proteinExistence type="predicted"/>
<dbReference type="SUPFAM" id="SSF47473">
    <property type="entry name" value="EF-hand"/>
    <property type="match status" value="1"/>
</dbReference>
<evidence type="ECO:0000256" key="1">
    <source>
        <dbReference type="SAM" id="MobiDB-lite"/>
    </source>
</evidence>
<feature type="region of interest" description="Disordered" evidence="1">
    <location>
        <begin position="1"/>
        <end position="63"/>
    </location>
</feature>
<dbReference type="STRING" id="1156394.T0R7N9"/>
<feature type="compositionally biased region" description="Pro residues" evidence="1">
    <location>
        <begin position="46"/>
        <end position="57"/>
    </location>
</feature>
<feature type="region of interest" description="Disordered" evidence="1">
    <location>
        <begin position="328"/>
        <end position="354"/>
    </location>
</feature>
<dbReference type="eggNOG" id="ENOG502S2K9">
    <property type="taxonomic scope" value="Eukaryota"/>
</dbReference>
<reference evidence="2 3" key="1">
    <citation type="submission" date="2012-04" db="EMBL/GenBank/DDBJ databases">
        <title>The Genome Sequence of Saprolegnia declina VS20.</title>
        <authorList>
            <consortium name="The Broad Institute Genome Sequencing Platform"/>
            <person name="Russ C."/>
            <person name="Nusbaum C."/>
            <person name="Tyler B."/>
            <person name="van West P."/>
            <person name="Dieguez-Uribeondo J."/>
            <person name="de Bruijn I."/>
            <person name="Tripathy S."/>
            <person name="Jiang R."/>
            <person name="Young S.K."/>
            <person name="Zeng Q."/>
            <person name="Gargeya S."/>
            <person name="Fitzgerald M."/>
            <person name="Haas B."/>
            <person name="Abouelleil A."/>
            <person name="Alvarado L."/>
            <person name="Arachchi H.M."/>
            <person name="Berlin A."/>
            <person name="Chapman S.B."/>
            <person name="Goldberg J."/>
            <person name="Griggs A."/>
            <person name="Gujja S."/>
            <person name="Hansen M."/>
            <person name="Howarth C."/>
            <person name="Imamovic A."/>
            <person name="Larimer J."/>
            <person name="McCowen C."/>
            <person name="Montmayeur A."/>
            <person name="Murphy C."/>
            <person name="Neiman D."/>
            <person name="Pearson M."/>
            <person name="Priest M."/>
            <person name="Roberts A."/>
            <person name="Saif S."/>
            <person name="Shea T."/>
            <person name="Sisk P."/>
            <person name="Sykes S."/>
            <person name="Wortman J."/>
            <person name="Nusbaum C."/>
            <person name="Birren B."/>
        </authorList>
    </citation>
    <scope>NUCLEOTIDE SEQUENCE [LARGE SCALE GENOMIC DNA]</scope>
    <source>
        <strain evidence="2 3">VS20</strain>
    </source>
</reference>
<dbReference type="EMBL" id="JH767199">
    <property type="protein sequence ID" value="EQC28103.1"/>
    <property type="molecule type" value="Genomic_DNA"/>
</dbReference>
<evidence type="ECO:0008006" key="4">
    <source>
        <dbReference type="Google" id="ProtNLM"/>
    </source>
</evidence>
<feature type="region of interest" description="Disordered" evidence="1">
    <location>
        <begin position="94"/>
        <end position="160"/>
    </location>
</feature>
<accession>T0R7N9</accession>
<dbReference type="VEuPathDB" id="FungiDB:SDRG_14195"/>
<dbReference type="AlphaFoldDB" id="T0R7N9"/>
<feature type="compositionally biased region" description="Polar residues" evidence="1">
    <location>
        <begin position="100"/>
        <end position="117"/>
    </location>
</feature>
<sequence>MDTQLRFARQRDDAMRGTGSHHAPRAIAFHIPVTRAKPAPRRAKPKPSPWAARPPPVKRSVKPAWNDDVHGAVLFDQSLAKNQLLKDPKRIRDKVPAATPKTTIRSVYAQPKTSQPPVKQEPIARPRPVTTTPKVKTKPALQTHWSRRPTAAPAPPATAPEPVCTIVAASPGRVPSPHAAVRSLEPLQLTTQHSHPPLSYSPNPVIRPSSPVRTSSNQEDKDDDIAYRSIPPPIIDVPSPTPVQRKLIVSTFKVLDTKRRGVLHAREIHQGLQLLGITSTLRQITDYLYLVNDGLGDTIGLSEWVILVNTLQSAEWLTADSPLQIEPSDAGSAASAHSVGLSPIQQTPSPSPMYRAPSPVIAARPASPLPTTFQEAWFIDQIERRINEMFSRAEASVAVRWNNQQTTDEAPETFLRRAAHVVHGLKSSLYPLVHQAEETLRAIQGRHATSLSVFLSPKDMEKVTTHAEDLVELLLDDLLTDTVDVLEQHEKVQTTEMWRQSELDQLQSLLDLIESVQADEDRLLHPPPVALATAENVVSDAAGGCVVPLSVLVSTTVSTDACITSSTDPSAAQHDTMLDPGDRPSFFKTPLIRGISTTHVGRMAGALELHRTAFLRSRKVAEATLLDTGLEQHVVIELLEEMLLHDMLDDLALELDSCFGKLGEKILRTV</sequence>
<dbReference type="OrthoDB" id="74075at2759"/>
<dbReference type="Proteomes" id="UP000030762">
    <property type="component" value="Unassembled WGS sequence"/>
</dbReference>
<dbReference type="InterPro" id="IPR011992">
    <property type="entry name" value="EF-hand-dom_pair"/>
</dbReference>
<keyword evidence="3" id="KW-1185">Reference proteome</keyword>
<evidence type="ECO:0000313" key="3">
    <source>
        <dbReference type="Proteomes" id="UP000030762"/>
    </source>
</evidence>
<dbReference type="GeneID" id="19954922"/>
<name>T0R7N9_SAPDV</name>
<feature type="region of interest" description="Disordered" evidence="1">
    <location>
        <begin position="191"/>
        <end position="223"/>
    </location>
</feature>